<dbReference type="InterPro" id="IPR001841">
    <property type="entry name" value="Znf_RING"/>
</dbReference>
<feature type="region of interest" description="Disordered" evidence="5">
    <location>
        <begin position="1"/>
        <end position="38"/>
    </location>
</feature>
<reference evidence="7 8" key="1">
    <citation type="submission" date="2016-02" db="EMBL/GenBank/DDBJ databases">
        <title>Genome analysis of coral dinoflagellate symbionts highlights evolutionary adaptations to a symbiotic lifestyle.</title>
        <authorList>
            <person name="Aranda M."/>
            <person name="Li Y."/>
            <person name="Liew Y.J."/>
            <person name="Baumgarten S."/>
            <person name="Simakov O."/>
            <person name="Wilson M."/>
            <person name="Piel J."/>
            <person name="Ashoor H."/>
            <person name="Bougouffa S."/>
            <person name="Bajic V.B."/>
            <person name="Ryu T."/>
            <person name="Ravasi T."/>
            <person name="Bayer T."/>
            <person name="Micklem G."/>
            <person name="Kim H."/>
            <person name="Bhak J."/>
            <person name="Lajeunesse T.C."/>
            <person name="Voolstra C.R."/>
        </authorList>
    </citation>
    <scope>NUCLEOTIDE SEQUENCE [LARGE SCALE GENOMIC DNA]</scope>
    <source>
        <strain evidence="7 8">CCMP2467</strain>
    </source>
</reference>
<dbReference type="SUPFAM" id="SSF57850">
    <property type="entry name" value="RING/U-box"/>
    <property type="match status" value="1"/>
</dbReference>
<comment type="caution">
    <text evidence="7">The sequence shown here is derived from an EMBL/GenBank/DDBJ whole genome shotgun (WGS) entry which is preliminary data.</text>
</comment>
<dbReference type="InterPro" id="IPR036265">
    <property type="entry name" value="HIT-like_sf"/>
</dbReference>
<dbReference type="InterPro" id="IPR013083">
    <property type="entry name" value="Znf_RING/FYVE/PHD"/>
</dbReference>
<feature type="domain" description="RING-type" evidence="6">
    <location>
        <begin position="94"/>
        <end position="134"/>
    </location>
</feature>
<accession>A0A1Q9DWS5</accession>
<keyword evidence="3" id="KW-0862">Zinc</keyword>
<dbReference type="PROSITE" id="PS50089">
    <property type="entry name" value="ZF_RING_2"/>
    <property type="match status" value="1"/>
</dbReference>
<keyword evidence="2 4" id="KW-0863">Zinc-finger</keyword>
<dbReference type="Pfam" id="PF11969">
    <property type="entry name" value="DcpS_C"/>
    <property type="match status" value="1"/>
</dbReference>
<dbReference type="Gene3D" id="3.30.428.10">
    <property type="entry name" value="HIT-like"/>
    <property type="match status" value="1"/>
</dbReference>
<keyword evidence="8" id="KW-1185">Reference proteome</keyword>
<dbReference type="SUPFAM" id="SSF54197">
    <property type="entry name" value="HIT-like"/>
    <property type="match status" value="1"/>
</dbReference>
<dbReference type="AlphaFoldDB" id="A0A1Q9DWS5"/>
<dbReference type="PANTHER" id="PTHR10131">
    <property type="entry name" value="TNF RECEPTOR ASSOCIATED FACTOR"/>
    <property type="match status" value="1"/>
</dbReference>
<name>A0A1Q9DWS5_SYMMI</name>
<dbReference type="PANTHER" id="PTHR10131:SF94">
    <property type="entry name" value="TNF RECEPTOR-ASSOCIATED FACTOR 4"/>
    <property type="match status" value="1"/>
</dbReference>
<evidence type="ECO:0000313" key="7">
    <source>
        <dbReference type="EMBL" id="OLP99633.1"/>
    </source>
</evidence>
<dbReference type="Pfam" id="PF00097">
    <property type="entry name" value="zf-C3HC4"/>
    <property type="match status" value="1"/>
</dbReference>
<evidence type="ECO:0000313" key="8">
    <source>
        <dbReference type="Proteomes" id="UP000186817"/>
    </source>
</evidence>
<gene>
    <name evidence="7" type="primary">LNX2</name>
    <name evidence="7" type="ORF">AK812_SmicGene17818</name>
</gene>
<sequence>MVQQTQPDEISVPTTRSALGDCTPSGASPANPLFKDPRGEREGIAALDLWRVHLEQCPDCGHVHGSQGAGKFATVRPERHIYEYTQAVPDDLNCTLCGDVFQNPSQIPCGHHFCSSCIRALLARGTGRANCPLDGQIVTRFAALPSDEQLLRRLGQLRVRCPVCREEICVEDLQLHLQDPVSMVESAEAYQSILQPFYMSCPLSHKSRDLASRQLLNIVVKKVSKLSSRLLPQACPCAVVVSSAWEIQQWGTTLESIPYTQNDKENIWHAIRLEEQRLRAALSHCNFDALHGWPVKGAMYHYRQTMKRLAKTLDDEKAFYTDWGSEITVTDDSHTQALADAKAVFEELQLEWWPCRGTLIALLRHGKRSGLLSNGKVDAVDHDVDLMLALPSLQQWPSIRASIHKKLVERGWHSCIGRRSTRETYLAWANAHDDVLMCARRNPTITLDMFTYITDGSVVYAQKYCIPLEQGSGCWFPHDGTFHGGHGKLRVAAIRPLGQCKAGSLSVPCPRKPLEALKASAATFTNVSCVALPDVADRIQYDSDHHARNSWLAEGLKQEDVDILRSRAIQLHRDGYMSMNFTVGEFNGTSALIRLYRKLGPDLLKRFVLATESFIVLPDPKMGFQPQSEDDANLLRREGGYFNAWWVHPTFRREVWWHAEEAAEVDVSSARSPVDSASLVFREAVRKRDAGRSLLGSSDCSSEPWHQSSFVHTWSKVRKPTQPRYLCCARDLRGEDLPMLEQFYKDVLNFLQVQYSVPETRIWIFAHYPASARYSTLHFHIIFDGSEAGRFSKYAKKLERPHQLSRQFSLEKLIELIRADPDHFKSSTLNYYLGDKADLMDPVCAFYGCSPHRYIKDFTFHWDPAAVGRPVTEEKFRIEGEPIASTSTGKTSPSAVREADRVMALLTETRRSLESLRSVVDEVRTLAREAKDARRDEQVAAQRFATLLIGAQPPIWSSAACFAIGLCIGFQIELSVARQTERHAQEAMVMFVTPCDTFLLLTSVDPLLGFALVSKASWWAPCLLSLSLPWRRGISAARSCSTSRSETQETRELWTLRTKAAGTPP</sequence>
<dbReference type="PROSITE" id="PS00518">
    <property type="entry name" value="ZF_RING_1"/>
    <property type="match status" value="1"/>
</dbReference>
<keyword evidence="1" id="KW-0479">Metal-binding</keyword>
<dbReference type="GO" id="GO:0008270">
    <property type="term" value="F:zinc ion binding"/>
    <property type="evidence" value="ECO:0007669"/>
    <property type="project" value="UniProtKB-KW"/>
</dbReference>
<dbReference type="EMBL" id="LSRX01000355">
    <property type="protein sequence ID" value="OLP99633.1"/>
    <property type="molecule type" value="Genomic_DNA"/>
</dbReference>
<dbReference type="Proteomes" id="UP000186817">
    <property type="component" value="Unassembled WGS sequence"/>
</dbReference>
<dbReference type="InterPro" id="IPR017907">
    <property type="entry name" value="Znf_RING_CS"/>
</dbReference>
<organism evidence="7 8">
    <name type="scientific">Symbiodinium microadriaticum</name>
    <name type="common">Dinoflagellate</name>
    <name type="synonym">Zooxanthella microadriatica</name>
    <dbReference type="NCBI Taxonomy" id="2951"/>
    <lineage>
        <taxon>Eukaryota</taxon>
        <taxon>Sar</taxon>
        <taxon>Alveolata</taxon>
        <taxon>Dinophyceae</taxon>
        <taxon>Suessiales</taxon>
        <taxon>Symbiodiniaceae</taxon>
        <taxon>Symbiodinium</taxon>
    </lineage>
</organism>
<evidence type="ECO:0000256" key="4">
    <source>
        <dbReference type="PROSITE-ProRule" id="PRU00175"/>
    </source>
</evidence>
<evidence type="ECO:0000256" key="3">
    <source>
        <dbReference type="ARBA" id="ARBA00022833"/>
    </source>
</evidence>
<evidence type="ECO:0000256" key="5">
    <source>
        <dbReference type="SAM" id="MobiDB-lite"/>
    </source>
</evidence>
<evidence type="ECO:0000256" key="2">
    <source>
        <dbReference type="ARBA" id="ARBA00022771"/>
    </source>
</evidence>
<proteinExistence type="predicted"/>
<dbReference type="InterPro" id="IPR018957">
    <property type="entry name" value="Znf_C3HC4_RING-type"/>
</dbReference>
<dbReference type="OrthoDB" id="438726at2759"/>
<feature type="compositionally biased region" description="Polar residues" evidence="5">
    <location>
        <begin position="1"/>
        <end position="17"/>
    </location>
</feature>
<evidence type="ECO:0000256" key="1">
    <source>
        <dbReference type="ARBA" id="ARBA00022723"/>
    </source>
</evidence>
<dbReference type="SMART" id="SM00184">
    <property type="entry name" value="RING"/>
    <property type="match status" value="1"/>
</dbReference>
<protein>
    <submittedName>
        <fullName evidence="7">Ligand of Numb protein X 2</fullName>
    </submittedName>
</protein>
<dbReference type="Gene3D" id="3.30.40.10">
    <property type="entry name" value="Zinc/RING finger domain, C3HC4 (zinc finger)"/>
    <property type="match status" value="1"/>
</dbReference>
<evidence type="ECO:0000259" key="6">
    <source>
        <dbReference type="PROSITE" id="PS50089"/>
    </source>
</evidence>